<gene>
    <name evidence="6" type="ORF">ASPWEDRAFT_130791</name>
</gene>
<dbReference type="GeneID" id="63745117"/>
<sequence>MAFLPRLGGDFTPLFHLLDDYDAHRSTCPKSQLRAVRSFVPKFDVRELDHEYHLDGELPGVDQNDIEIEFTDPSTLVIKGRAERNYGNTNSDVIDKQSEETFDDAPRTKPHQPTVEDADESVTTTPASTPVESSNKPVAKTSSPAYKYWVSERSIGEFHRTFAFPTRIDQDLVKASLRNGILSVVVPKEPAPKLKKIRVE</sequence>
<dbReference type="OrthoDB" id="1431247at2759"/>
<feature type="compositionally biased region" description="Polar residues" evidence="4">
    <location>
        <begin position="121"/>
        <end position="139"/>
    </location>
</feature>
<evidence type="ECO:0000256" key="3">
    <source>
        <dbReference type="RuleBase" id="RU003616"/>
    </source>
</evidence>
<dbReference type="AlphaFoldDB" id="A0A1L9RPD9"/>
<dbReference type="Gene3D" id="2.60.40.790">
    <property type="match status" value="1"/>
</dbReference>
<evidence type="ECO:0000313" key="6">
    <source>
        <dbReference type="EMBL" id="OJJ36762.1"/>
    </source>
</evidence>
<dbReference type="SUPFAM" id="SSF49764">
    <property type="entry name" value="HSP20-like chaperones"/>
    <property type="match status" value="1"/>
</dbReference>
<feature type="region of interest" description="Disordered" evidence="4">
    <location>
        <begin position="87"/>
        <end position="139"/>
    </location>
</feature>
<feature type="compositionally biased region" description="Basic and acidic residues" evidence="4">
    <location>
        <begin position="93"/>
        <end position="107"/>
    </location>
</feature>
<dbReference type="InterPro" id="IPR008978">
    <property type="entry name" value="HSP20-like_chaperone"/>
</dbReference>
<dbReference type="Proteomes" id="UP000184383">
    <property type="component" value="Unassembled WGS sequence"/>
</dbReference>
<name>A0A1L9RPD9_ASPWE</name>
<dbReference type="PROSITE" id="PS01031">
    <property type="entry name" value="SHSP"/>
    <property type="match status" value="1"/>
</dbReference>
<dbReference type="CDD" id="cd06464">
    <property type="entry name" value="ACD_sHsps-like"/>
    <property type="match status" value="1"/>
</dbReference>
<feature type="domain" description="SHSP" evidence="5">
    <location>
        <begin position="34"/>
        <end position="200"/>
    </location>
</feature>
<keyword evidence="7" id="KW-1185">Reference proteome</keyword>
<accession>A0A1L9RPD9</accession>
<keyword evidence="1" id="KW-0346">Stress response</keyword>
<organism evidence="6 7">
    <name type="scientific">Aspergillus wentii DTO 134E9</name>
    <dbReference type="NCBI Taxonomy" id="1073089"/>
    <lineage>
        <taxon>Eukaryota</taxon>
        <taxon>Fungi</taxon>
        <taxon>Dikarya</taxon>
        <taxon>Ascomycota</taxon>
        <taxon>Pezizomycotina</taxon>
        <taxon>Eurotiomycetes</taxon>
        <taxon>Eurotiomycetidae</taxon>
        <taxon>Eurotiales</taxon>
        <taxon>Aspergillaceae</taxon>
        <taxon>Aspergillus</taxon>
        <taxon>Aspergillus subgen. Cremei</taxon>
    </lineage>
</organism>
<evidence type="ECO:0000256" key="4">
    <source>
        <dbReference type="SAM" id="MobiDB-lite"/>
    </source>
</evidence>
<dbReference type="InterPro" id="IPR002068">
    <property type="entry name" value="A-crystallin/Hsp20_dom"/>
</dbReference>
<proteinExistence type="inferred from homology"/>
<evidence type="ECO:0000256" key="2">
    <source>
        <dbReference type="PROSITE-ProRule" id="PRU00285"/>
    </source>
</evidence>
<dbReference type="Pfam" id="PF00011">
    <property type="entry name" value="HSP20"/>
    <property type="match status" value="1"/>
</dbReference>
<dbReference type="EMBL" id="KV878211">
    <property type="protein sequence ID" value="OJJ36762.1"/>
    <property type="molecule type" value="Genomic_DNA"/>
</dbReference>
<protein>
    <recommendedName>
        <fullName evidence="5">SHSP domain-containing protein</fullName>
    </recommendedName>
</protein>
<dbReference type="RefSeq" id="XP_040690438.1">
    <property type="nucleotide sequence ID" value="XM_040829269.1"/>
</dbReference>
<reference evidence="7" key="1">
    <citation type="journal article" date="2017" name="Genome Biol.">
        <title>Comparative genomics reveals high biological diversity and specific adaptations in the industrially and medically important fungal genus Aspergillus.</title>
        <authorList>
            <person name="de Vries R.P."/>
            <person name="Riley R."/>
            <person name="Wiebenga A."/>
            <person name="Aguilar-Osorio G."/>
            <person name="Amillis S."/>
            <person name="Uchima C.A."/>
            <person name="Anderluh G."/>
            <person name="Asadollahi M."/>
            <person name="Askin M."/>
            <person name="Barry K."/>
            <person name="Battaglia E."/>
            <person name="Bayram O."/>
            <person name="Benocci T."/>
            <person name="Braus-Stromeyer S.A."/>
            <person name="Caldana C."/>
            <person name="Canovas D."/>
            <person name="Cerqueira G.C."/>
            <person name="Chen F."/>
            <person name="Chen W."/>
            <person name="Choi C."/>
            <person name="Clum A."/>
            <person name="Dos Santos R.A."/>
            <person name="Damasio A.R."/>
            <person name="Diallinas G."/>
            <person name="Emri T."/>
            <person name="Fekete E."/>
            <person name="Flipphi M."/>
            <person name="Freyberg S."/>
            <person name="Gallo A."/>
            <person name="Gournas C."/>
            <person name="Habgood R."/>
            <person name="Hainaut M."/>
            <person name="Harispe M.L."/>
            <person name="Henrissat B."/>
            <person name="Hilden K.S."/>
            <person name="Hope R."/>
            <person name="Hossain A."/>
            <person name="Karabika E."/>
            <person name="Karaffa L."/>
            <person name="Karanyi Z."/>
            <person name="Krasevec N."/>
            <person name="Kuo A."/>
            <person name="Kusch H."/>
            <person name="LaButti K."/>
            <person name="Lagendijk E.L."/>
            <person name="Lapidus A."/>
            <person name="Levasseur A."/>
            <person name="Lindquist E."/>
            <person name="Lipzen A."/>
            <person name="Logrieco A.F."/>
            <person name="MacCabe A."/>
            <person name="Maekelae M.R."/>
            <person name="Malavazi I."/>
            <person name="Melin P."/>
            <person name="Meyer V."/>
            <person name="Mielnichuk N."/>
            <person name="Miskei M."/>
            <person name="Molnar A.P."/>
            <person name="Mule G."/>
            <person name="Ngan C.Y."/>
            <person name="Orejas M."/>
            <person name="Orosz E."/>
            <person name="Ouedraogo J.P."/>
            <person name="Overkamp K.M."/>
            <person name="Park H.-S."/>
            <person name="Perrone G."/>
            <person name="Piumi F."/>
            <person name="Punt P.J."/>
            <person name="Ram A.F."/>
            <person name="Ramon A."/>
            <person name="Rauscher S."/>
            <person name="Record E."/>
            <person name="Riano-Pachon D.M."/>
            <person name="Robert V."/>
            <person name="Roehrig J."/>
            <person name="Ruller R."/>
            <person name="Salamov A."/>
            <person name="Salih N.S."/>
            <person name="Samson R.A."/>
            <person name="Sandor E."/>
            <person name="Sanguinetti M."/>
            <person name="Schuetze T."/>
            <person name="Sepcic K."/>
            <person name="Shelest E."/>
            <person name="Sherlock G."/>
            <person name="Sophianopoulou V."/>
            <person name="Squina F.M."/>
            <person name="Sun H."/>
            <person name="Susca A."/>
            <person name="Todd R.B."/>
            <person name="Tsang A."/>
            <person name="Unkles S.E."/>
            <person name="van de Wiele N."/>
            <person name="van Rossen-Uffink D."/>
            <person name="Oliveira J.V."/>
            <person name="Vesth T.C."/>
            <person name="Visser J."/>
            <person name="Yu J.-H."/>
            <person name="Zhou M."/>
            <person name="Andersen M.R."/>
            <person name="Archer D.B."/>
            <person name="Baker S.E."/>
            <person name="Benoit I."/>
            <person name="Brakhage A.A."/>
            <person name="Braus G.H."/>
            <person name="Fischer R."/>
            <person name="Frisvad J.C."/>
            <person name="Goldman G.H."/>
            <person name="Houbraken J."/>
            <person name="Oakley B."/>
            <person name="Pocsi I."/>
            <person name="Scazzocchio C."/>
            <person name="Seiboth B."/>
            <person name="vanKuyk P.A."/>
            <person name="Wortman J."/>
            <person name="Dyer P.S."/>
            <person name="Grigoriev I.V."/>
        </authorList>
    </citation>
    <scope>NUCLEOTIDE SEQUENCE [LARGE SCALE GENOMIC DNA]</scope>
    <source>
        <strain evidence="7">DTO 134E9</strain>
    </source>
</reference>
<comment type="similarity">
    <text evidence="2 3">Belongs to the small heat shock protein (HSP20) family.</text>
</comment>
<dbReference type="InterPro" id="IPR031107">
    <property type="entry name" value="Small_HSP"/>
</dbReference>
<evidence type="ECO:0000313" key="7">
    <source>
        <dbReference type="Proteomes" id="UP000184383"/>
    </source>
</evidence>
<dbReference type="STRING" id="1073089.A0A1L9RPD9"/>
<dbReference type="PANTHER" id="PTHR11527">
    <property type="entry name" value="HEAT-SHOCK PROTEIN 20 FAMILY MEMBER"/>
    <property type="match status" value="1"/>
</dbReference>
<dbReference type="VEuPathDB" id="FungiDB:ASPWEDRAFT_130791"/>
<evidence type="ECO:0000256" key="1">
    <source>
        <dbReference type="ARBA" id="ARBA00023016"/>
    </source>
</evidence>
<evidence type="ECO:0000259" key="5">
    <source>
        <dbReference type="PROSITE" id="PS01031"/>
    </source>
</evidence>